<dbReference type="AlphaFoldDB" id="A0A1E3NFS8"/>
<reference evidence="1 2" key="1">
    <citation type="journal article" date="2016" name="Proc. Natl. Acad. Sci. U.S.A.">
        <title>Comparative genomics of biotechnologically important yeasts.</title>
        <authorList>
            <person name="Riley R."/>
            <person name="Haridas S."/>
            <person name="Wolfe K.H."/>
            <person name="Lopes M.R."/>
            <person name="Hittinger C.T."/>
            <person name="Goeker M."/>
            <person name="Salamov A.A."/>
            <person name="Wisecaver J.H."/>
            <person name="Long T.M."/>
            <person name="Calvey C.H."/>
            <person name="Aerts A.L."/>
            <person name="Barry K.W."/>
            <person name="Choi C."/>
            <person name="Clum A."/>
            <person name="Coughlan A.Y."/>
            <person name="Deshpande S."/>
            <person name="Douglass A.P."/>
            <person name="Hanson S.J."/>
            <person name="Klenk H.-P."/>
            <person name="LaButti K.M."/>
            <person name="Lapidus A."/>
            <person name="Lindquist E.A."/>
            <person name="Lipzen A.M."/>
            <person name="Meier-Kolthoff J.P."/>
            <person name="Ohm R.A."/>
            <person name="Otillar R.P."/>
            <person name="Pangilinan J.L."/>
            <person name="Peng Y."/>
            <person name="Rokas A."/>
            <person name="Rosa C.A."/>
            <person name="Scheuner C."/>
            <person name="Sibirny A.A."/>
            <person name="Slot J.C."/>
            <person name="Stielow J.B."/>
            <person name="Sun H."/>
            <person name="Kurtzman C.P."/>
            <person name="Blackwell M."/>
            <person name="Grigoriev I.V."/>
            <person name="Jeffries T.W."/>
        </authorList>
    </citation>
    <scope>NUCLEOTIDE SEQUENCE [LARGE SCALE GENOMIC DNA]</scope>
    <source>
        <strain evidence="1 2">NRRL Y-2026</strain>
    </source>
</reference>
<dbReference type="GO" id="GO:0005739">
    <property type="term" value="C:mitochondrion"/>
    <property type="evidence" value="ECO:0007669"/>
    <property type="project" value="EnsemblFungi"/>
</dbReference>
<dbReference type="Pfam" id="PF20977">
    <property type="entry name" value="GatF"/>
    <property type="match status" value="1"/>
</dbReference>
<dbReference type="OrthoDB" id="4053592at2759"/>
<evidence type="ECO:0008006" key="3">
    <source>
        <dbReference type="Google" id="ProtNLM"/>
    </source>
</evidence>
<dbReference type="GO" id="GO:0030956">
    <property type="term" value="C:glutamyl-tRNA(Gln) amidotransferase complex"/>
    <property type="evidence" value="ECO:0007669"/>
    <property type="project" value="EnsemblFungi"/>
</dbReference>
<dbReference type="Proteomes" id="UP000094455">
    <property type="component" value="Unassembled WGS sequence"/>
</dbReference>
<protein>
    <recommendedName>
        <fullName evidence="3">Glutamyl-tRNA(Gln) amidotransferase subunit F, mitochondrial</fullName>
    </recommendedName>
</protein>
<dbReference type="GO" id="GO:0070681">
    <property type="term" value="P:glutaminyl-tRNAGln biosynthesis via transamidation"/>
    <property type="evidence" value="ECO:0007669"/>
    <property type="project" value="EnsemblFungi"/>
</dbReference>
<dbReference type="GeneID" id="30181275"/>
<accession>A0A1E3NFS8</accession>
<dbReference type="GO" id="GO:0050567">
    <property type="term" value="F:glutaminyl-tRNA synthase (glutamine-hydrolyzing) activity"/>
    <property type="evidence" value="ECO:0007669"/>
    <property type="project" value="EnsemblFungi"/>
</dbReference>
<gene>
    <name evidence="1" type="ORF">PICMEDRAFT_73791</name>
</gene>
<dbReference type="STRING" id="763406.A0A1E3NFS8"/>
<evidence type="ECO:0000313" key="2">
    <source>
        <dbReference type="Proteomes" id="UP000094455"/>
    </source>
</evidence>
<evidence type="ECO:0000313" key="1">
    <source>
        <dbReference type="EMBL" id="ODQ44991.1"/>
    </source>
</evidence>
<dbReference type="RefSeq" id="XP_019016104.1">
    <property type="nucleotide sequence ID" value="XM_019164588.1"/>
</dbReference>
<proteinExistence type="predicted"/>
<organism evidence="1 2">
    <name type="scientific">Pichia membranifaciens NRRL Y-2026</name>
    <dbReference type="NCBI Taxonomy" id="763406"/>
    <lineage>
        <taxon>Eukaryota</taxon>
        <taxon>Fungi</taxon>
        <taxon>Dikarya</taxon>
        <taxon>Ascomycota</taxon>
        <taxon>Saccharomycotina</taxon>
        <taxon>Pichiomycetes</taxon>
        <taxon>Pichiales</taxon>
        <taxon>Pichiaceae</taxon>
        <taxon>Pichia</taxon>
    </lineage>
</organism>
<sequence length="170" mass="19034">MVRRGPKGFLQKIRGISTGSVVGKRVESSEELDAIFAKPSWSTSDLLDKEAEPVEITEDMLNGLLELSGLSKSLSKEEKTTIVNSLTEQLSFIRKLHNVELKRGAQNSARLVDDQSVQPLTFENLMERISTTQGMMSKGEVENSWNPISLASEHQNRFFLVKEGLLKKNK</sequence>
<name>A0A1E3NFS8_9ASCO</name>
<keyword evidence="2" id="KW-1185">Reference proteome</keyword>
<dbReference type="EMBL" id="KV454005">
    <property type="protein sequence ID" value="ODQ44991.1"/>
    <property type="molecule type" value="Genomic_DNA"/>
</dbReference>